<sequence length="179" mass="18395">MTRQRASVLWIMLLTLASMATSLALACTAPVSALAALAAVHMRRRDGIALAVAAWAANQAGGFVVLGYSHDPKTLAWAFGLGTAAAGSAIGACAALSQLKLQSVAARLAIAYVAAFVAGKLVTLCWAMMLGGVAITLHPGYSLDQFLRNGAILIGLYALYRLLVAIGVPAPLRQHPAAA</sequence>
<organism evidence="3 4">
    <name type="scientific">Sphingomonas tagetis</name>
    <dbReference type="NCBI Taxonomy" id="2949092"/>
    <lineage>
        <taxon>Bacteria</taxon>
        <taxon>Pseudomonadati</taxon>
        <taxon>Pseudomonadota</taxon>
        <taxon>Alphaproteobacteria</taxon>
        <taxon>Sphingomonadales</taxon>
        <taxon>Sphingomonadaceae</taxon>
        <taxon>Sphingomonas</taxon>
    </lineage>
</organism>
<evidence type="ECO:0000256" key="2">
    <source>
        <dbReference type="SAM" id="SignalP"/>
    </source>
</evidence>
<feature type="signal peptide" evidence="2">
    <location>
        <begin position="1"/>
        <end position="26"/>
    </location>
</feature>
<proteinExistence type="predicted"/>
<feature type="chain" id="PRO_5040903118" evidence="2">
    <location>
        <begin position="27"/>
        <end position="179"/>
    </location>
</feature>
<gene>
    <name evidence="3" type="ORF">M9978_05155</name>
</gene>
<keyword evidence="1" id="KW-0812">Transmembrane</keyword>
<evidence type="ECO:0000256" key="1">
    <source>
        <dbReference type="SAM" id="Phobius"/>
    </source>
</evidence>
<name>A0A9X2HM26_9SPHN</name>
<evidence type="ECO:0000313" key="4">
    <source>
        <dbReference type="Proteomes" id="UP001139451"/>
    </source>
</evidence>
<dbReference type="AlphaFoldDB" id="A0A9X2HM26"/>
<protein>
    <submittedName>
        <fullName evidence="3">Uncharacterized protein</fullName>
    </submittedName>
</protein>
<keyword evidence="1" id="KW-0472">Membrane</keyword>
<feature type="transmembrane region" description="Helical" evidence="1">
    <location>
        <begin position="75"/>
        <end position="96"/>
    </location>
</feature>
<reference evidence="3" key="1">
    <citation type="submission" date="2022-05" db="EMBL/GenBank/DDBJ databases">
        <title>Sphingomonas sp. strain MG17 Genome sequencing and assembly.</title>
        <authorList>
            <person name="Kim I."/>
        </authorList>
    </citation>
    <scope>NUCLEOTIDE SEQUENCE</scope>
    <source>
        <strain evidence="3">MG17</strain>
    </source>
</reference>
<comment type="caution">
    <text evidence="3">The sequence shown here is derived from an EMBL/GenBank/DDBJ whole genome shotgun (WGS) entry which is preliminary data.</text>
</comment>
<keyword evidence="2" id="KW-0732">Signal</keyword>
<feature type="transmembrane region" description="Helical" evidence="1">
    <location>
        <begin position="108"/>
        <end position="130"/>
    </location>
</feature>
<accession>A0A9X2HM26</accession>
<dbReference type="Proteomes" id="UP001139451">
    <property type="component" value="Unassembled WGS sequence"/>
</dbReference>
<feature type="transmembrane region" description="Helical" evidence="1">
    <location>
        <begin position="150"/>
        <end position="172"/>
    </location>
</feature>
<evidence type="ECO:0000313" key="3">
    <source>
        <dbReference type="EMBL" id="MCP3729813.1"/>
    </source>
</evidence>
<keyword evidence="1" id="KW-1133">Transmembrane helix</keyword>
<dbReference type="EMBL" id="JAMLDX010000003">
    <property type="protein sequence ID" value="MCP3729813.1"/>
    <property type="molecule type" value="Genomic_DNA"/>
</dbReference>
<dbReference type="PROSITE" id="PS51257">
    <property type="entry name" value="PROKAR_LIPOPROTEIN"/>
    <property type="match status" value="1"/>
</dbReference>
<keyword evidence="4" id="KW-1185">Reference proteome</keyword>
<dbReference type="RefSeq" id="WP_254291910.1">
    <property type="nucleotide sequence ID" value="NZ_JAMLDX010000003.1"/>
</dbReference>